<evidence type="ECO:0000313" key="1">
    <source>
        <dbReference type="EMBL" id="RZC34859.1"/>
    </source>
</evidence>
<proteinExistence type="predicted"/>
<evidence type="ECO:0000313" key="2">
    <source>
        <dbReference type="Proteomes" id="UP000292052"/>
    </source>
</evidence>
<reference evidence="1 2" key="1">
    <citation type="submission" date="2017-03" db="EMBL/GenBank/DDBJ databases">
        <title>Genome of the blue death feigning beetle - Asbolus verrucosus.</title>
        <authorList>
            <person name="Rider S.D."/>
        </authorList>
    </citation>
    <scope>NUCLEOTIDE SEQUENCE [LARGE SCALE GENOMIC DNA]</scope>
    <source>
        <strain evidence="1">Butters</strain>
        <tissue evidence="1">Head and leg muscle</tissue>
    </source>
</reference>
<protein>
    <submittedName>
        <fullName evidence="1">Uncharacterized protein</fullName>
    </submittedName>
</protein>
<dbReference type="EMBL" id="QDEB01076137">
    <property type="protein sequence ID" value="RZC34859.1"/>
    <property type="molecule type" value="Genomic_DNA"/>
</dbReference>
<accession>A0A482VR25</accession>
<gene>
    <name evidence="1" type="ORF">BDFB_009606</name>
</gene>
<name>A0A482VR25_ASBVE</name>
<keyword evidence="2" id="KW-1185">Reference proteome</keyword>
<dbReference type="Proteomes" id="UP000292052">
    <property type="component" value="Unassembled WGS sequence"/>
</dbReference>
<comment type="caution">
    <text evidence="1">The sequence shown here is derived from an EMBL/GenBank/DDBJ whole genome shotgun (WGS) entry which is preliminary data.</text>
</comment>
<organism evidence="1 2">
    <name type="scientific">Asbolus verrucosus</name>
    <name type="common">Desert ironclad beetle</name>
    <dbReference type="NCBI Taxonomy" id="1661398"/>
    <lineage>
        <taxon>Eukaryota</taxon>
        <taxon>Metazoa</taxon>
        <taxon>Ecdysozoa</taxon>
        <taxon>Arthropoda</taxon>
        <taxon>Hexapoda</taxon>
        <taxon>Insecta</taxon>
        <taxon>Pterygota</taxon>
        <taxon>Neoptera</taxon>
        <taxon>Endopterygota</taxon>
        <taxon>Coleoptera</taxon>
        <taxon>Polyphaga</taxon>
        <taxon>Cucujiformia</taxon>
        <taxon>Tenebrionidae</taxon>
        <taxon>Pimeliinae</taxon>
        <taxon>Asbolus</taxon>
    </lineage>
</organism>
<sequence length="9" mass="1042">MTTLQNHPT</sequence>